<comment type="caution">
    <text evidence="2">The sequence shown here is derived from an EMBL/GenBank/DDBJ whole genome shotgun (WGS) entry which is preliminary data.</text>
</comment>
<name>A0AAE4G8M3_9BURK</name>
<evidence type="ECO:0000313" key="2">
    <source>
        <dbReference type="EMBL" id="MDT0337285.1"/>
    </source>
</evidence>
<sequence length="91" mass="10240">MQLKISKQALKFLSDLDAKQYKQVGSAVMSLLSNAAPHDSCILKGSKTGDRRIDIGEYRIIYAVDGDVIDVALIGKRNGDEIYKLWERLRK</sequence>
<protein>
    <submittedName>
        <fullName evidence="2">Type II toxin-antitoxin system RelE/ParE family toxin</fullName>
    </submittedName>
</protein>
<dbReference type="Pfam" id="PF05016">
    <property type="entry name" value="ParE_toxin"/>
    <property type="match status" value="1"/>
</dbReference>
<accession>A0AAE4G8M3</accession>
<proteinExistence type="predicted"/>
<dbReference type="InterPro" id="IPR035093">
    <property type="entry name" value="RelE/ParE_toxin_dom_sf"/>
</dbReference>
<dbReference type="Gene3D" id="3.30.2310.20">
    <property type="entry name" value="RelE-like"/>
    <property type="match status" value="1"/>
</dbReference>
<reference evidence="2" key="1">
    <citation type="submission" date="2023-02" db="EMBL/GenBank/DDBJ databases">
        <title>Description of Herbaspirillum huttiense subsp. nephrolepsisexaltata and Herbaspirillum huttiense subsp. lycopersicon.</title>
        <authorList>
            <person name="Poudel M."/>
            <person name="Sharma A."/>
            <person name="Goss E."/>
            <person name="Tapia J.H."/>
            <person name="Harmon C.M."/>
            <person name="Jones J.B."/>
        </authorList>
    </citation>
    <scope>NUCLEOTIDE SEQUENCE</scope>
    <source>
        <strain evidence="2">NC40101</strain>
    </source>
</reference>
<dbReference type="InterPro" id="IPR007712">
    <property type="entry name" value="RelE/ParE_toxin"/>
</dbReference>
<keyword evidence="1" id="KW-1277">Toxin-antitoxin system</keyword>
<evidence type="ECO:0000256" key="1">
    <source>
        <dbReference type="ARBA" id="ARBA00022649"/>
    </source>
</evidence>
<dbReference type="EMBL" id="JAVRAA010000004">
    <property type="protein sequence ID" value="MDT0337285.1"/>
    <property type="molecule type" value="Genomic_DNA"/>
</dbReference>
<organism evidence="2">
    <name type="scientific">Herbaspirillum huttiense subsp. nephrolepidis</name>
    <dbReference type="NCBI Taxonomy" id="3075126"/>
    <lineage>
        <taxon>Bacteria</taxon>
        <taxon>Pseudomonadati</taxon>
        <taxon>Pseudomonadota</taxon>
        <taxon>Betaproteobacteria</taxon>
        <taxon>Burkholderiales</taxon>
        <taxon>Oxalobacteraceae</taxon>
        <taxon>Herbaspirillum</taxon>
    </lineage>
</organism>
<dbReference type="SUPFAM" id="SSF143011">
    <property type="entry name" value="RelE-like"/>
    <property type="match status" value="1"/>
</dbReference>
<gene>
    <name evidence="2" type="ORF">RJN63_10635</name>
</gene>
<dbReference type="AlphaFoldDB" id="A0AAE4G8M3"/>
<dbReference type="NCBIfam" id="TIGR02385">
    <property type="entry name" value="RelE_StbE"/>
    <property type="match status" value="1"/>
</dbReference>
<dbReference type="RefSeq" id="WP_310838362.1">
    <property type="nucleotide sequence ID" value="NZ_JAVLSM010000013.1"/>
</dbReference>